<dbReference type="EMBL" id="BMXI01000002">
    <property type="protein sequence ID" value="GHC44420.1"/>
    <property type="molecule type" value="Genomic_DNA"/>
</dbReference>
<evidence type="ECO:0000313" key="2">
    <source>
        <dbReference type="Proteomes" id="UP000644507"/>
    </source>
</evidence>
<dbReference type="Proteomes" id="UP000644507">
    <property type="component" value="Unassembled WGS sequence"/>
</dbReference>
<keyword evidence="2" id="KW-1185">Reference proteome</keyword>
<dbReference type="InterPro" id="IPR000643">
    <property type="entry name" value="Iodothyronine_deiodinase"/>
</dbReference>
<dbReference type="AlphaFoldDB" id="A0A918TFS0"/>
<gene>
    <name evidence="1" type="ORF">GCM10007100_07140</name>
</gene>
<dbReference type="GO" id="GO:0042403">
    <property type="term" value="P:thyroid hormone metabolic process"/>
    <property type="evidence" value="ECO:0007669"/>
    <property type="project" value="TreeGrafter"/>
</dbReference>
<dbReference type="Pfam" id="PF00837">
    <property type="entry name" value="T4_deiodinase"/>
    <property type="match status" value="1"/>
</dbReference>
<comment type="caution">
    <text evidence="1">The sequence shown here is derived from an EMBL/GenBank/DDBJ whole genome shotgun (WGS) entry which is preliminary data.</text>
</comment>
<evidence type="ECO:0000313" key="1">
    <source>
        <dbReference type="EMBL" id="GHC44420.1"/>
    </source>
</evidence>
<dbReference type="Gene3D" id="3.40.30.10">
    <property type="entry name" value="Glutaredoxin"/>
    <property type="match status" value="1"/>
</dbReference>
<reference evidence="1" key="1">
    <citation type="journal article" date="2014" name="Int. J. Syst. Evol. Microbiol.">
        <title>Complete genome sequence of Corynebacterium casei LMG S-19264T (=DSM 44701T), isolated from a smear-ripened cheese.</title>
        <authorList>
            <consortium name="US DOE Joint Genome Institute (JGI-PGF)"/>
            <person name="Walter F."/>
            <person name="Albersmeier A."/>
            <person name="Kalinowski J."/>
            <person name="Ruckert C."/>
        </authorList>
    </citation>
    <scope>NUCLEOTIDE SEQUENCE</scope>
    <source>
        <strain evidence="1">KCTC 12988</strain>
    </source>
</reference>
<dbReference type="PANTHER" id="PTHR11781">
    <property type="entry name" value="IODOTHYRONINE DEIODINASE"/>
    <property type="match status" value="1"/>
</dbReference>
<accession>A0A918TFS0</accession>
<name>A0A918TFS0_9BACT</name>
<organism evidence="1 2">
    <name type="scientific">Roseibacillus persicicus</name>
    <dbReference type="NCBI Taxonomy" id="454148"/>
    <lineage>
        <taxon>Bacteria</taxon>
        <taxon>Pseudomonadati</taxon>
        <taxon>Verrucomicrobiota</taxon>
        <taxon>Verrucomicrobiia</taxon>
        <taxon>Verrucomicrobiales</taxon>
        <taxon>Verrucomicrobiaceae</taxon>
        <taxon>Roseibacillus</taxon>
    </lineage>
</organism>
<sequence length="66" mass="7147">MLKVPVLLDDMNDSAATAYSASPERFFILGADGKVAYAGERGPFGVDIDALEARLKELLVETWSSQ</sequence>
<reference evidence="1" key="2">
    <citation type="submission" date="2020-09" db="EMBL/GenBank/DDBJ databases">
        <authorList>
            <person name="Sun Q."/>
            <person name="Kim S."/>
        </authorList>
    </citation>
    <scope>NUCLEOTIDE SEQUENCE</scope>
    <source>
        <strain evidence="1">KCTC 12988</strain>
    </source>
</reference>
<dbReference type="PANTHER" id="PTHR11781:SF22">
    <property type="entry name" value="TYPE I IODOTHYRONINE DEIODINASE"/>
    <property type="match status" value="1"/>
</dbReference>
<dbReference type="GO" id="GO:0004800">
    <property type="term" value="F:thyroxine 5'-deiodinase activity"/>
    <property type="evidence" value="ECO:0007669"/>
    <property type="project" value="InterPro"/>
</dbReference>
<proteinExistence type="predicted"/>
<protein>
    <submittedName>
        <fullName evidence="1">Uncharacterized protein</fullName>
    </submittedName>
</protein>